<evidence type="ECO:0000256" key="4">
    <source>
        <dbReference type="ARBA" id="ARBA00023136"/>
    </source>
</evidence>
<keyword evidence="3 5" id="KW-1133">Transmembrane helix</keyword>
<dbReference type="AlphaFoldDB" id="A0A7F5R928"/>
<sequence>MNVFEAKVCSVVVLGSSSMLMGMLPAWFSTTAFHQRPLLFSSLLCFGSGVLLATSFIHMLSEFRQSFEKYSGYVELIFCGGFFFIFLIDEILHFFIGGANHDHAHSSARESTVIAPPLDQNIRLDPRYGTIEVDPLLRGRQPPYNPNFVDNTWDEIPSQLCHVTHKEPCAVTPVGYLSLLVALAVHALLEGLPIGLQNSTSKASFLKLTLSILEFLMNYYFFSYVSLNICILF</sequence>
<keyword evidence="4 5" id="KW-0472">Membrane</keyword>
<dbReference type="OrthoDB" id="448280at2759"/>
<dbReference type="InterPro" id="IPR003689">
    <property type="entry name" value="ZIP"/>
</dbReference>
<evidence type="ECO:0000256" key="1">
    <source>
        <dbReference type="ARBA" id="ARBA00004141"/>
    </source>
</evidence>
<evidence type="ECO:0000256" key="2">
    <source>
        <dbReference type="ARBA" id="ARBA00022692"/>
    </source>
</evidence>
<dbReference type="KEGG" id="apln:108736221"/>
<feature type="transmembrane region" description="Helical" evidence="5">
    <location>
        <begin position="7"/>
        <end position="28"/>
    </location>
</feature>
<comment type="subcellular location">
    <subcellularLocation>
        <location evidence="1">Membrane</location>
        <topology evidence="1">Multi-pass membrane protein</topology>
    </subcellularLocation>
</comment>
<feature type="transmembrane region" description="Helical" evidence="5">
    <location>
        <begin position="40"/>
        <end position="61"/>
    </location>
</feature>
<dbReference type="Pfam" id="PF02535">
    <property type="entry name" value="Zip"/>
    <property type="match status" value="1"/>
</dbReference>
<feature type="transmembrane region" description="Helical" evidence="5">
    <location>
        <begin position="73"/>
        <end position="96"/>
    </location>
</feature>
<feature type="transmembrane region" description="Helical" evidence="5">
    <location>
        <begin position="174"/>
        <end position="196"/>
    </location>
</feature>
<dbReference type="GO" id="GO:0005385">
    <property type="term" value="F:zinc ion transmembrane transporter activity"/>
    <property type="evidence" value="ECO:0007669"/>
    <property type="project" value="TreeGrafter"/>
</dbReference>
<keyword evidence="6" id="KW-1185">Reference proteome</keyword>
<evidence type="ECO:0000313" key="7">
    <source>
        <dbReference type="RefSeq" id="XP_025832469.1"/>
    </source>
</evidence>
<reference evidence="7" key="1">
    <citation type="submission" date="2025-08" db="UniProtKB">
        <authorList>
            <consortium name="RefSeq"/>
        </authorList>
    </citation>
    <scope>IDENTIFICATION</scope>
    <source>
        <tissue evidence="7">Entire body</tissue>
    </source>
</reference>
<dbReference type="Proteomes" id="UP000192223">
    <property type="component" value="Unplaced"/>
</dbReference>
<dbReference type="InParanoid" id="A0A7F5R928"/>
<dbReference type="RefSeq" id="XP_025832469.1">
    <property type="nucleotide sequence ID" value="XM_025976684.1"/>
</dbReference>
<proteinExistence type="predicted"/>
<dbReference type="GeneID" id="108736221"/>
<feature type="transmembrane region" description="Helical" evidence="5">
    <location>
        <begin position="208"/>
        <end position="227"/>
    </location>
</feature>
<dbReference type="PANTHER" id="PTHR11040">
    <property type="entry name" value="ZINC/IRON TRANSPORTER"/>
    <property type="match status" value="1"/>
</dbReference>
<dbReference type="GO" id="GO:0005886">
    <property type="term" value="C:plasma membrane"/>
    <property type="evidence" value="ECO:0007669"/>
    <property type="project" value="TreeGrafter"/>
</dbReference>
<evidence type="ECO:0000256" key="5">
    <source>
        <dbReference type="SAM" id="Phobius"/>
    </source>
</evidence>
<gene>
    <name evidence="7" type="primary">LOC108736221</name>
</gene>
<keyword evidence="2 5" id="KW-0812">Transmembrane</keyword>
<evidence type="ECO:0000256" key="3">
    <source>
        <dbReference type="ARBA" id="ARBA00022989"/>
    </source>
</evidence>
<organism evidence="6 7">
    <name type="scientific">Agrilus planipennis</name>
    <name type="common">Emerald ash borer</name>
    <name type="synonym">Agrilus marcopoli</name>
    <dbReference type="NCBI Taxonomy" id="224129"/>
    <lineage>
        <taxon>Eukaryota</taxon>
        <taxon>Metazoa</taxon>
        <taxon>Ecdysozoa</taxon>
        <taxon>Arthropoda</taxon>
        <taxon>Hexapoda</taxon>
        <taxon>Insecta</taxon>
        <taxon>Pterygota</taxon>
        <taxon>Neoptera</taxon>
        <taxon>Endopterygota</taxon>
        <taxon>Coleoptera</taxon>
        <taxon>Polyphaga</taxon>
        <taxon>Elateriformia</taxon>
        <taxon>Buprestoidea</taxon>
        <taxon>Buprestidae</taxon>
        <taxon>Agrilinae</taxon>
        <taxon>Agrilus</taxon>
    </lineage>
</organism>
<protein>
    <submittedName>
        <fullName evidence="7">Uncharacterized protein LOC108736221</fullName>
    </submittedName>
</protein>
<evidence type="ECO:0000313" key="6">
    <source>
        <dbReference type="Proteomes" id="UP000192223"/>
    </source>
</evidence>
<accession>A0A7F5R928</accession>
<dbReference type="FunCoup" id="A0A7F5R928">
    <property type="interactions" value="39"/>
</dbReference>
<dbReference type="PANTHER" id="PTHR11040:SF169">
    <property type="entry name" value="FI24038P1"/>
    <property type="match status" value="1"/>
</dbReference>
<name>A0A7F5R928_AGRPL</name>